<evidence type="ECO:0000256" key="1">
    <source>
        <dbReference type="ARBA" id="ARBA00009652"/>
    </source>
</evidence>
<feature type="domain" description="Pus10 N-terminal eukaryotes" evidence="5">
    <location>
        <begin position="121"/>
        <end position="293"/>
    </location>
</feature>
<evidence type="ECO:0000256" key="4">
    <source>
        <dbReference type="ARBA" id="ARBA00023235"/>
    </source>
</evidence>
<keyword evidence="4" id="KW-0413">Isomerase</keyword>
<dbReference type="InterPro" id="IPR039894">
    <property type="entry name" value="Pus10-like"/>
</dbReference>
<dbReference type="Gene3D" id="1.10.10.2050">
    <property type="match status" value="1"/>
</dbReference>
<dbReference type="GO" id="GO:0003723">
    <property type="term" value="F:RNA binding"/>
    <property type="evidence" value="ECO:0007669"/>
    <property type="project" value="InterPro"/>
</dbReference>
<keyword evidence="8" id="KW-1185">Reference proteome</keyword>
<dbReference type="EMBL" id="CAJVPK010000285">
    <property type="protein sequence ID" value="CAG8488695.1"/>
    <property type="molecule type" value="Genomic_DNA"/>
</dbReference>
<comment type="caution">
    <text evidence="7">The sequence shown here is derived from an EMBL/GenBank/DDBJ whole genome shotgun (WGS) entry which is preliminary data.</text>
</comment>
<dbReference type="PANTHER" id="PTHR21568:SF0">
    <property type="entry name" value="TRNA PSEUDOURIDINE SYNTHASE PUS10"/>
    <property type="match status" value="1"/>
</dbReference>
<evidence type="ECO:0000259" key="5">
    <source>
        <dbReference type="Pfam" id="PF21237"/>
    </source>
</evidence>
<evidence type="ECO:0000256" key="3">
    <source>
        <dbReference type="ARBA" id="ARBA00022694"/>
    </source>
</evidence>
<dbReference type="Gene3D" id="3.30.70.2510">
    <property type="match status" value="1"/>
</dbReference>
<dbReference type="InterPro" id="IPR020103">
    <property type="entry name" value="PsdUridine_synth_cat_dom_sf"/>
</dbReference>
<name>A0A9N8ZC43_9GLOM</name>
<comment type="similarity">
    <text evidence="1">Belongs to the pseudouridine synthase Pus10 family.</text>
</comment>
<dbReference type="Proteomes" id="UP000789706">
    <property type="component" value="Unassembled WGS sequence"/>
</dbReference>
<dbReference type="GO" id="GO:0031119">
    <property type="term" value="P:tRNA pseudouridine synthesis"/>
    <property type="evidence" value="ECO:0007669"/>
    <property type="project" value="TreeGrafter"/>
</dbReference>
<dbReference type="AlphaFoldDB" id="A0A9N8ZC43"/>
<accession>A0A9N8ZC43</accession>
<evidence type="ECO:0000259" key="6">
    <source>
        <dbReference type="Pfam" id="PF21238"/>
    </source>
</evidence>
<dbReference type="OrthoDB" id="271937at2759"/>
<dbReference type="FunFam" id="3.30.70.3190:FF:000001">
    <property type="entry name" value="tRNA pseudouridine synthase Pus10"/>
    <property type="match status" value="1"/>
</dbReference>
<keyword evidence="3" id="KW-0819">tRNA processing</keyword>
<reference evidence="7" key="1">
    <citation type="submission" date="2021-06" db="EMBL/GenBank/DDBJ databases">
        <authorList>
            <person name="Kallberg Y."/>
            <person name="Tangrot J."/>
            <person name="Rosling A."/>
        </authorList>
    </citation>
    <scope>NUCLEOTIDE SEQUENCE</scope>
    <source>
        <strain evidence="7">AZ414A</strain>
    </source>
</reference>
<sequence length="531" mass="61926">HPTRIQSETDRWKRIRCEEGSQDLDKICEQVFLDNSKEATSAIIETMLELKCCARCILRYLNVLDYDFYFASEETLFNFINRIQKETIKSINTRIIKSTEQSEQSLIFSDTTSNNNNKPICVTCLDLLYQVDTYECIWPIYQSILAHNFDVKDFNLSVSLPSGIFVNNHSMLVWIRKTFKDLKIEEGTLKNLIDLIDLKEVFKYLLGKSIEKKTGMKYINHSEFNISIEFSHFDTQQNHMLLTRIPSANFELKKTKVKGKSVWVGDSRSNIINALSKVSDDDFLRICNYCPPPVIRERWEIKPPILEHEAVYVGAPTSVSECIGEILREKFMCDDYIFVPAGREDVNVRMLGTGRPFFIEIINPRKPYIFQEILNDAREEINKRYKDLVRCERLKMIDEKDLSIIKEGEENKTKTYSALVWISKKVTPEIIEKINKHKDGFILEQQTPIRVLQRRSSMIRLKKIHSIFAEEMKENDQIIILKLKTEAGTYIKEFIHGDLGRTKPSLNDMINCTSDILALDVLEVDLEWPIE</sequence>
<evidence type="ECO:0000256" key="2">
    <source>
        <dbReference type="ARBA" id="ARBA00012787"/>
    </source>
</evidence>
<dbReference type="EC" id="5.4.99.25" evidence="2"/>
<dbReference type="SUPFAM" id="SSF55120">
    <property type="entry name" value="Pseudouridine synthase"/>
    <property type="match status" value="1"/>
</dbReference>
<protein>
    <recommendedName>
        <fullName evidence="2">tRNA pseudouridine(55) synthase</fullName>
        <ecNumber evidence="2">5.4.99.25</ecNumber>
    </recommendedName>
</protein>
<organism evidence="7 8">
    <name type="scientific">Diversispora eburnea</name>
    <dbReference type="NCBI Taxonomy" id="1213867"/>
    <lineage>
        <taxon>Eukaryota</taxon>
        <taxon>Fungi</taxon>
        <taxon>Fungi incertae sedis</taxon>
        <taxon>Mucoromycota</taxon>
        <taxon>Glomeromycotina</taxon>
        <taxon>Glomeromycetes</taxon>
        <taxon>Diversisporales</taxon>
        <taxon>Diversisporaceae</taxon>
        <taxon>Diversispora</taxon>
    </lineage>
</organism>
<dbReference type="PANTHER" id="PTHR21568">
    <property type="entry name" value="TRNA PSEUDOURIDINE SYNTHASE PUS10"/>
    <property type="match status" value="1"/>
</dbReference>
<dbReference type="Pfam" id="PF21238">
    <property type="entry name" value="Pus10_C"/>
    <property type="match status" value="1"/>
</dbReference>
<evidence type="ECO:0000313" key="8">
    <source>
        <dbReference type="Proteomes" id="UP000789706"/>
    </source>
</evidence>
<feature type="non-terminal residue" evidence="7">
    <location>
        <position position="531"/>
    </location>
</feature>
<evidence type="ECO:0000313" key="7">
    <source>
        <dbReference type="EMBL" id="CAG8488695.1"/>
    </source>
</evidence>
<feature type="domain" description="Pus10-like C-terminal" evidence="6">
    <location>
        <begin position="316"/>
        <end position="525"/>
    </location>
</feature>
<dbReference type="InterPro" id="IPR048741">
    <property type="entry name" value="Pus10-like_C"/>
</dbReference>
<proteinExistence type="inferred from homology"/>
<dbReference type="InterPro" id="IPR048742">
    <property type="entry name" value="Pus10_N_euk"/>
</dbReference>
<gene>
    <name evidence="7" type="ORF">DEBURN_LOCUS4055</name>
</gene>
<dbReference type="Gene3D" id="3.30.70.3190">
    <property type="match status" value="1"/>
</dbReference>
<dbReference type="Pfam" id="PF21237">
    <property type="entry name" value="Pus10_N_euk"/>
    <property type="match status" value="1"/>
</dbReference>
<dbReference type="GO" id="GO:0160148">
    <property type="term" value="F:tRNA pseudouridine(55) synthase activity"/>
    <property type="evidence" value="ECO:0007669"/>
    <property type="project" value="UniProtKB-EC"/>
</dbReference>